<keyword evidence="2" id="KW-1185">Reference proteome</keyword>
<gene>
    <name evidence="1" type="ORF">FX981_01621</name>
</gene>
<dbReference type="GeneID" id="61768404"/>
<protein>
    <submittedName>
        <fullName evidence="1">Uncharacterized protein</fullName>
    </submittedName>
</protein>
<evidence type="ECO:0000313" key="1">
    <source>
        <dbReference type="EMBL" id="QEK63380.1"/>
    </source>
</evidence>
<organism evidence="1 2">
    <name type="scientific">Bacillus safensis</name>
    <dbReference type="NCBI Taxonomy" id="561879"/>
    <lineage>
        <taxon>Bacteria</taxon>
        <taxon>Bacillati</taxon>
        <taxon>Bacillota</taxon>
        <taxon>Bacilli</taxon>
        <taxon>Bacillales</taxon>
        <taxon>Bacillaceae</taxon>
        <taxon>Bacillus</taxon>
    </lineage>
</organism>
<accession>A0A5C0WGW0</accession>
<dbReference type="EMBL" id="CP043404">
    <property type="protein sequence ID" value="QEK63380.1"/>
    <property type="molecule type" value="Genomic_DNA"/>
</dbReference>
<sequence>MVTYGITELTKEIYKEDYSKENHLRSLEADRKKIERFIIKIEFFMGRQRKKGEKLRINKENFKIYAEVIKVFFKPENERVFNFFKKVLKMQMDSTLSGKDKFNKYEEDNYQDLFYQVHEIIGNAQEKFTHKAFIDTNKEHKENLRSNKYTSKARNKIKEFEATMFTDLFTELNMKIDYIEPKINLLELYEHEFNEARKRFYESLEETRLMEIDMKKAAGIMQDIKRQS</sequence>
<evidence type="ECO:0000313" key="2">
    <source>
        <dbReference type="Proteomes" id="UP000325032"/>
    </source>
</evidence>
<proteinExistence type="predicted"/>
<dbReference type="RefSeq" id="WP_144486081.1">
    <property type="nucleotide sequence ID" value="NZ_CP043404.1"/>
</dbReference>
<dbReference type="Proteomes" id="UP000325032">
    <property type="component" value="Chromosome"/>
</dbReference>
<dbReference type="AlphaFoldDB" id="A0A5C0WGW0"/>
<reference evidence="1 2" key="1">
    <citation type="journal article" date="2018" name="Plant Biotechnol. Rep.">
        <title>Diversity and antifungal activity of endophytic bacteria associated with Panax ginseng seedlings.</title>
        <authorList>
            <person name="Park J.M."/>
            <person name="Hong C.E."/>
            <person name="Jo S.H."/>
        </authorList>
    </citation>
    <scope>NUCLEOTIDE SEQUENCE [LARGE SCALE GENOMIC DNA]</scope>
    <source>
        <strain evidence="1 2">PgKB20</strain>
    </source>
</reference>
<name>A0A5C0WGW0_BACIA</name>